<keyword evidence="2" id="KW-0808">Transferase</keyword>
<reference evidence="2 3" key="1">
    <citation type="submission" date="2018-11" db="EMBL/GenBank/DDBJ databases">
        <title>Sequencing the genomes of 1000 actinobacteria strains.</title>
        <authorList>
            <person name="Klenk H.-P."/>
        </authorList>
    </citation>
    <scope>NUCLEOTIDE SEQUENCE [LARGE SCALE GENOMIC DNA]</scope>
    <source>
        <strain evidence="2 3">DSM 13521</strain>
    </source>
</reference>
<sequence length="374" mass="39004">MNSSEALVREVLVHGPISRTDLAQRLDLSAPSLTRLARPYLEHGVFRELDDVVDGSRGRPQRPLDITPDLTRFVGVKITGDAAFGVVTTMRAEVLDEQVLPLEGASPEAVAARVAGLVEILVGRTGGRSVHAIGVCLGGNVLDERLVTRAPFLGWRDVDLATTLERLTGLRTVVANDVVALAAAHQWFGLARNVADFAVVTIGAGVGYALVSADRLVLHPDTGLGLAGHLPLGDAGPICDRGHRGCTSVLASIPGMLGQYELATGRAVGYDELLDEAASGREPAVAIVTAASRALGQLLALVSSLAMTTTIVLGGDGIALWQRFSDPALDVVAHGRDPDASPLDLRVDPMGFGAWARGAAAIAIQASLGRLAAR</sequence>
<dbReference type="OrthoDB" id="3464494at2"/>
<dbReference type="PANTHER" id="PTHR18964">
    <property type="entry name" value="ROK (REPRESSOR, ORF, KINASE) FAMILY"/>
    <property type="match status" value="1"/>
</dbReference>
<proteinExistence type="inferred from homology"/>
<organism evidence="2 3">
    <name type="scientific">Salana multivorans</name>
    <dbReference type="NCBI Taxonomy" id="120377"/>
    <lineage>
        <taxon>Bacteria</taxon>
        <taxon>Bacillati</taxon>
        <taxon>Actinomycetota</taxon>
        <taxon>Actinomycetes</taxon>
        <taxon>Micrococcales</taxon>
        <taxon>Beutenbergiaceae</taxon>
        <taxon>Salana</taxon>
    </lineage>
</organism>
<name>A0A3N2D0V5_9MICO</name>
<dbReference type="Gene3D" id="1.10.10.10">
    <property type="entry name" value="Winged helix-like DNA-binding domain superfamily/Winged helix DNA-binding domain"/>
    <property type="match status" value="1"/>
</dbReference>
<dbReference type="Gene3D" id="3.30.420.40">
    <property type="match status" value="2"/>
</dbReference>
<dbReference type="InterPro" id="IPR036388">
    <property type="entry name" value="WH-like_DNA-bd_sf"/>
</dbReference>
<dbReference type="AlphaFoldDB" id="A0A3N2D0V5"/>
<keyword evidence="3" id="KW-1185">Reference proteome</keyword>
<evidence type="ECO:0000256" key="1">
    <source>
        <dbReference type="ARBA" id="ARBA00006479"/>
    </source>
</evidence>
<comment type="similarity">
    <text evidence="1">Belongs to the ROK (NagC/XylR) family.</text>
</comment>
<dbReference type="PANTHER" id="PTHR18964:SF149">
    <property type="entry name" value="BIFUNCTIONAL UDP-N-ACETYLGLUCOSAMINE 2-EPIMERASE_N-ACETYLMANNOSAMINE KINASE"/>
    <property type="match status" value="1"/>
</dbReference>
<dbReference type="InterPro" id="IPR036390">
    <property type="entry name" value="WH_DNA-bd_sf"/>
</dbReference>
<dbReference type="InterPro" id="IPR000600">
    <property type="entry name" value="ROK"/>
</dbReference>
<dbReference type="EMBL" id="RKHQ01000002">
    <property type="protein sequence ID" value="ROR93288.1"/>
    <property type="molecule type" value="Genomic_DNA"/>
</dbReference>
<evidence type="ECO:0000313" key="3">
    <source>
        <dbReference type="Proteomes" id="UP000275356"/>
    </source>
</evidence>
<gene>
    <name evidence="2" type="ORF">EDD28_2696</name>
</gene>
<dbReference type="SUPFAM" id="SSF46785">
    <property type="entry name" value="Winged helix' DNA-binding domain"/>
    <property type="match status" value="1"/>
</dbReference>
<evidence type="ECO:0000313" key="2">
    <source>
        <dbReference type="EMBL" id="ROR93288.1"/>
    </source>
</evidence>
<dbReference type="Pfam" id="PF00480">
    <property type="entry name" value="ROK"/>
    <property type="match status" value="1"/>
</dbReference>
<dbReference type="InterPro" id="IPR043129">
    <property type="entry name" value="ATPase_NBD"/>
</dbReference>
<dbReference type="SUPFAM" id="SSF53067">
    <property type="entry name" value="Actin-like ATPase domain"/>
    <property type="match status" value="1"/>
</dbReference>
<accession>A0A3N2D0V5</accession>
<dbReference type="RefSeq" id="WP_123740269.1">
    <property type="nucleotide sequence ID" value="NZ_RKHQ01000002.1"/>
</dbReference>
<protein>
    <submittedName>
        <fullName evidence="2">Putative NBD/HSP70 family sugar kinase</fullName>
    </submittedName>
</protein>
<dbReference type="GO" id="GO:0016301">
    <property type="term" value="F:kinase activity"/>
    <property type="evidence" value="ECO:0007669"/>
    <property type="project" value="UniProtKB-KW"/>
</dbReference>
<comment type="caution">
    <text evidence="2">The sequence shown here is derived from an EMBL/GenBank/DDBJ whole genome shotgun (WGS) entry which is preliminary data.</text>
</comment>
<keyword evidence="2" id="KW-0418">Kinase</keyword>
<dbReference type="Proteomes" id="UP000275356">
    <property type="component" value="Unassembled WGS sequence"/>
</dbReference>